<gene>
    <name evidence="3" type="ORF">V5799_024830</name>
</gene>
<accession>A0AAQ4EB30</accession>
<dbReference type="AlphaFoldDB" id="A0AAQ4EB30"/>
<dbReference type="Pfam" id="PF13837">
    <property type="entry name" value="Myb_DNA-bind_4"/>
    <property type="match status" value="1"/>
</dbReference>
<feature type="region of interest" description="Disordered" evidence="1">
    <location>
        <begin position="86"/>
        <end position="117"/>
    </location>
</feature>
<reference evidence="3 4" key="1">
    <citation type="journal article" date="2023" name="Arcadia Sci">
        <title>De novo assembly of a long-read Amblyomma americanum tick genome.</title>
        <authorList>
            <person name="Chou S."/>
            <person name="Poskanzer K.E."/>
            <person name="Rollins M."/>
            <person name="Thuy-Boun P.S."/>
        </authorList>
    </citation>
    <scope>NUCLEOTIDE SEQUENCE [LARGE SCALE GENOMIC DNA]</scope>
    <source>
        <strain evidence="3">F_SG_1</strain>
        <tissue evidence="3">Salivary glands</tissue>
    </source>
</reference>
<name>A0AAQ4EB30_AMBAM</name>
<organism evidence="3 4">
    <name type="scientific">Amblyomma americanum</name>
    <name type="common">Lone star tick</name>
    <dbReference type="NCBI Taxonomy" id="6943"/>
    <lineage>
        <taxon>Eukaryota</taxon>
        <taxon>Metazoa</taxon>
        <taxon>Ecdysozoa</taxon>
        <taxon>Arthropoda</taxon>
        <taxon>Chelicerata</taxon>
        <taxon>Arachnida</taxon>
        <taxon>Acari</taxon>
        <taxon>Parasitiformes</taxon>
        <taxon>Ixodida</taxon>
        <taxon>Ixodoidea</taxon>
        <taxon>Ixodidae</taxon>
        <taxon>Amblyomminae</taxon>
        <taxon>Amblyomma</taxon>
    </lineage>
</organism>
<dbReference type="EMBL" id="JARKHS020019093">
    <property type="protein sequence ID" value="KAK8771926.1"/>
    <property type="molecule type" value="Genomic_DNA"/>
</dbReference>
<proteinExistence type="predicted"/>
<keyword evidence="4" id="KW-1185">Reference proteome</keyword>
<evidence type="ECO:0000313" key="3">
    <source>
        <dbReference type="EMBL" id="KAK8771926.1"/>
    </source>
</evidence>
<evidence type="ECO:0000256" key="1">
    <source>
        <dbReference type="SAM" id="MobiDB-lite"/>
    </source>
</evidence>
<feature type="domain" description="Myb/SANT-like DNA-binding" evidence="2">
    <location>
        <begin position="1"/>
        <end position="50"/>
    </location>
</feature>
<protein>
    <recommendedName>
        <fullName evidence="2">Myb/SANT-like DNA-binding domain-containing protein</fullName>
    </recommendedName>
</protein>
<dbReference type="Proteomes" id="UP001321473">
    <property type="component" value="Unassembled WGS sequence"/>
</dbReference>
<dbReference type="InterPro" id="IPR044822">
    <property type="entry name" value="Myb_DNA-bind_4"/>
</dbReference>
<evidence type="ECO:0000313" key="4">
    <source>
        <dbReference type="Proteomes" id="UP001321473"/>
    </source>
</evidence>
<feature type="compositionally biased region" description="Polar residues" evidence="1">
    <location>
        <begin position="97"/>
        <end position="109"/>
    </location>
</feature>
<evidence type="ECO:0000259" key="2">
    <source>
        <dbReference type="Pfam" id="PF13837"/>
    </source>
</evidence>
<comment type="caution">
    <text evidence="3">The sequence shown here is derived from an EMBL/GenBank/DDBJ whole genome shotgun (WGS) entry which is preliminary data.</text>
</comment>
<sequence length="191" mass="22153">MANLGYHWTWQQLRNCWKNLKKRFTAERLEQERSGAAPSAWNWYDHMSALLSHRPMVQAREYGVDSQDVSPDYGDNSQLDISDADTRTEEDDADILQEQSEPSTSSRSPPQKRRRMGEAKLEKVLLNVQRKNEEFWTKQAEIQFQQQKQLLSDENKHMQELLQGVSTTFLQGTQTLMGQFFSQQAALVASL</sequence>